<dbReference type="Pfam" id="PF12627">
    <property type="entry name" value="PolyA_pol_RNAbd"/>
    <property type="match status" value="1"/>
</dbReference>
<dbReference type="Pfam" id="PF13735">
    <property type="entry name" value="tRNA_NucTran2_2"/>
    <property type="match status" value="1"/>
</dbReference>
<evidence type="ECO:0000313" key="14">
    <source>
        <dbReference type="EMBL" id="OGY18776.1"/>
    </source>
</evidence>
<dbReference type="GO" id="GO:0008033">
    <property type="term" value="P:tRNA processing"/>
    <property type="evidence" value="ECO:0007669"/>
    <property type="project" value="UniProtKB-KW"/>
</dbReference>
<dbReference type="Gene3D" id="1.10.246.80">
    <property type="match status" value="1"/>
</dbReference>
<evidence type="ECO:0000256" key="1">
    <source>
        <dbReference type="ARBA" id="ARBA00001946"/>
    </source>
</evidence>
<dbReference type="SUPFAM" id="SSF81891">
    <property type="entry name" value="Poly A polymerase C-terminal region-like"/>
    <property type="match status" value="1"/>
</dbReference>
<keyword evidence="8 9" id="KW-0694">RNA-binding</keyword>
<evidence type="ECO:0000256" key="7">
    <source>
        <dbReference type="ARBA" id="ARBA00022842"/>
    </source>
</evidence>
<proteinExistence type="inferred from homology"/>
<dbReference type="Gene3D" id="3.30.460.10">
    <property type="entry name" value="Beta Polymerase, domain 2"/>
    <property type="match status" value="1"/>
</dbReference>
<dbReference type="GO" id="GO:0000166">
    <property type="term" value="F:nucleotide binding"/>
    <property type="evidence" value="ECO:0007669"/>
    <property type="project" value="UniProtKB-KW"/>
</dbReference>
<evidence type="ECO:0000256" key="3">
    <source>
        <dbReference type="ARBA" id="ARBA00022694"/>
    </source>
</evidence>
<sequence>MIAFSLPSLVVRILSTLHEAGFQAYVVGGAIRDLIQQKEVYDWDFTTDAVPDEIMKLFWESFYDNTFGTVRVSGKHLAIQFEQPSLGSEDMLFDITTFRTEHGYSDRRRPDRVVWGKNLEEDLSRRDFTINALALKPQSDEALAKALKMVRVSPEVSLDTEIIDLFQGQADLARKLIRTVGDPNMRFNEDALRMIRAIRIGSQLAFFIEEKTLTAIQQNAKLLTHISWERIRDELLKLFASPFPADGVMLLHSSGLLQYILPELMAGQKIPQAGHHIYDVWTHSIESLRGCPSTDPIVRLATLLHDIGKPRTFRQTNGKITFYNHEVAGATIARTIALRLRLSKAQTEKLVTLVRWHMFAYAPTMTDAAIRRFIRRVGIVNINDMMLLRVGDRKGGGSKATSWRLTELQRRVGEQLYEPLTVRDLKIDGHDVMEVLKIGPGPKVGEILSVLFEEIMEETKKNTREYLLERIKELGQK</sequence>
<feature type="domain" description="Poly A polymerase head" evidence="10">
    <location>
        <begin position="24"/>
        <end position="178"/>
    </location>
</feature>
<dbReference type="SUPFAM" id="SSF81301">
    <property type="entry name" value="Nucleotidyltransferase"/>
    <property type="match status" value="1"/>
</dbReference>
<evidence type="ECO:0000313" key="15">
    <source>
        <dbReference type="Proteomes" id="UP000179233"/>
    </source>
</evidence>
<dbReference type="InterPro" id="IPR043519">
    <property type="entry name" value="NT_sf"/>
</dbReference>
<evidence type="ECO:0000259" key="10">
    <source>
        <dbReference type="Pfam" id="PF01743"/>
    </source>
</evidence>
<evidence type="ECO:0000256" key="5">
    <source>
        <dbReference type="ARBA" id="ARBA00022723"/>
    </source>
</evidence>
<keyword evidence="7" id="KW-0460">Magnesium</keyword>
<comment type="caution">
    <text evidence="14">The sequence shown here is derived from an EMBL/GenBank/DDBJ whole genome shotgun (WGS) entry which is preliminary data.</text>
</comment>
<dbReference type="NCBIfam" id="TIGR00277">
    <property type="entry name" value="HDIG"/>
    <property type="match status" value="1"/>
</dbReference>
<feature type="domain" description="tRNA nucleotidyltransferase/poly(A) polymerase RNA and SrmB- binding" evidence="12">
    <location>
        <begin position="206"/>
        <end position="264"/>
    </location>
</feature>
<dbReference type="PANTHER" id="PTHR46173:SF1">
    <property type="entry name" value="CCA TRNA NUCLEOTIDYLTRANSFERASE 1, MITOCHONDRIAL"/>
    <property type="match status" value="1"/>
</dbReference>
<comment type="similarity">
    <text evidence="9">Belongs to the tRNA nucleotidyltransferase/poly(A) polymerase family.</text>
</comment>
<dbReference type="Pfam" id="PF01966">
    <property type="entry name" value="HD"/>
    <property type="match status" value="1"/>
</dbReference>
<dbReference type="InterPro" id="IPR002646">
    <property type="entry name" value="PolA_pol_head_dom"/>
</dbReference>
<dbReference type="InterPro" id="IPR006675">
    <property type="entry name" value="HDIG_dom"/>
</dbReference>
<reference evidence="14 15" key="1">
    <citation type="journal article" date="2016" name="Nat. Commun.">
        <title>Thousands of microbial genomes shed light on interconnected biogeochemical processes in an aquifer system.</title>
        <authorList>
            <person name="Anantharaman K."/>
            <person name="Brown C.T."/>
            <person name="Hug L.A."/>
            <person name="Sharon I."/>
            <person name="Castelle C.J."/>
            <person name="Probst A.J."/>
            <person name="Thomas B.C."/>
            <person name="Singh A."/>
            <person name="Wilkins M.J."/>
            <person name="Karaoz U."/>
            <person name="Brodie E.L."/>
            <person name="Williams K.H."/>
            <person name="Hubbard S.S."/>
            <person name="Banfield J.F."/>
        </authorList>
    </citation>
    <scope>NUCLEOTIDE SEQUENCE [LARGE SCALE GENOMIC DNA]</scope>
</reference>
<dbReference type="Gene3D" id="1.10.3090.10">
    <property type="entry name" value="cca-adding enzyme, domain 2"/>
    <property type="match status" value="1"/>
</dbReference>
<evidence type="ECO:0000256" key="4">
    <source>
        <dbReference type="ARBA" id="ARBA00022695"/>
    </source>
</evidence>
<evidence type="ECO:0000259" key="12">
    <source>
        <dbReference type="Pfam" id="PF12627"/>
    </source>
</evidence>
<accession>A0A1G1VTP8</accession>
<feature type="domain" description="CCA-adding enzyme C-terminal" evidence="13">
    <location>
        <begin position="422"/>
        <end position="469"/>
    </location>
</feature>
<evidence type="ECO:0000259" key="13">
    <source>
        <dbReference type="Pfam" id="PF13735"/>
    </source>
</evidence>
<dbReference type="InterPro" id="IPR032810">
    <property type="entry name" value="CCA-adding_enz_C"/>
</dbReference>
<dbReference type="Pfam" id="PF01743">
    <property type="entry name" value="PolyA_pol"/>
    <property type="match status" value="1"/>
</dbReference>
<keyword evidence="3" id="KW-0819">tRNA processing</keyword>
<dbReference type="InterPro" id="IPR032828">
    <property type="entry name" value="PolyA_RNA-bd"/>
</dbReference>
<dbReference type="GO" id="GO:0046872">
    <property type="term" value="F:metal ion binding"/>
    <property type="evidence" value="ECO:0007669"/>
    <property type="project" value="UniProtKB-KW"/>
</dbReference>
<comment type="cofactor">
    <cofactor evidence="1">
        <name>Mg(2+)</name>
        <dbReference type="ChEBI" id="CHEBI:18420"/>
    </cofactor>
</comment>
<evidence type="ECO:0008006" key="16">
    <source>
        <dbReference type="Google" id="ProtNLM"/>
    </source>
</evidence>
<dbReference type="InterPro" id="IPR003607">
    <property type="entry name" value="HD/PDEase_dom"/>
</dbReference>
<organism evidence="14 15">
    <name type="scientific">Candidatus Chisholmbacteria bacterium RIFCSPHIGHO2_01_FULL_52_32</name>
    <dbReference type="NCBI Taxonomy" id="1797591"/>
    <lineage>
        <taxon>Bacteria</taxon>
        <taxon>Candidatus Chisholmiibacteriota</taxon>
    </lineage>
</organism>
<gene>
    <name evidence="14" type="ORF">A2786_04755</name>
</gene>
<dbReference type="InterPro" id="IPR050264">
    <property type="entry name" value="Bact_CCA-adding_enz_type3_sf"/>
</dbReference>
<keyword evidence="5" id="KW-0479">Metal-binding</keyword>
<keyword evidence="2 9" id="KW-0808">Transferase</keyword>
<dbReference type="Proteomes" id="UP000179233">
    <property type="component" value="Unassembled WGS sequence"/>
</dbReference>
<evidence type="ECO:0000256" key="8">
    <source>
        <dbReference type="ARBA" id="ARBA00022884"/>
    </source>
</evidence>
<dbReference type="InterPro" id="IPR006674">
    <property type="entry name" value="HD_domain"/>
</dbReference>
<evidence type="ECO:0000256" key="6">
    <source>
        <dbReference type="ARBA" id="ARBA00022741"/>
    </source>
</evidence>
<dbReference type="GO" id="GO:0016779">
    <property type="term" value="F:nucleotidyltransferase activity"/>
    <property type="evidence" value="ECO:0007669"/>
    <property type="project" value="UniProtKB-KW"/>
</dbReference>
<dbReference type="AlphaFoldDB" id="A0A1G1VTP8"/>
<protein>
    <recommendedName>
        <fullName evidence="16">HD domain-containing protein</fullName>
    </recommendedName>
</protein>
<name>A0A1G1VTP8_9BACT</name>
<dbReference type="CDD" id="cd00077">
    <property type="entry name" value="HDc"/>
    <property type="match status" value="1"/>
</dbReference>
<keyword evidence="6" id="KW-0547">Nucleotide-binding</keyword>
<dbReference type="PANTHER" id="PTHR46173">
    <property type="entry name" value="CCA TRNA NUCLEOTIDYLTRANSFERASE 1, MITOCHONDRIAL"/>
    <property type="match status" value="1"/>
</dbReference>
<dbReference type="CDD" id="cd05398">
    <property type="entry name" value="NT_ClassII-CCAase"/>
    <property type="match status" value="1"/>
</dbReference>
<dbReference type="GO" id="GO:0000049">
    <property type="term" value="F:tRNA binding"/>
    <property type="evidence" value="ECO:0007669"/>
    <property type="project" value="TreeGrafter"/>
</dbReference>
<keyword evidence="4" id="KW-0548">Nucleotidyltransferase</keyword>
<feature type="domain" description="HD" evidence="11">
    <location>
        <begin position="297"/>
        <end position="362"/>
    </location>
</feature>
<dbReference type="EMBL" id="MHCJ01000003">
    <property type="protein sequence ID" value="OGY18776.1"/>
    <property type="molecule type" value="Genomic_DNA"/>
</dbReference>
<evidence type="ECO:0000256" key="2">
    <source>
        <dbReference type="ARBA" id="ARBA00022679"/>
    </source>
</evidence>
<evidence type="ECO:0000256" key="9">
    <source>
        <dbReference type="RuleBase" id="RU003953"/>
    </source>
</evidence>
<evidence type="ECO:0000259" key="11">
    <source>
        <dbReference type="Pfam" id="PF01966"/>
    </source>
</evidence>